<gene>
    <name evidence="1" type="ORF">IEO21_10944</name>
</gene>
<reference evidence="1" key="2">
    <citation type="journal article" name="Front. Microbiol.">
        <title>Degradative Capacity of Two Strains of Rhodonia placenta: From Phenotype to Genotype.</title>
        <authorList>
            <person name="Kolle M."/>
            <person name="Horta M.A.C."/>
            <person name="Nowrousian M."/>
            <person name="Ohm R.A."/>
            <person name="Benz J.P."/>
            <person name="Pilgard A."/>
        </authorList>
    </citation>
    <scope>NUCLEOTIDE SEQUENCE</scope>
    <source>
        <strain evidence="1">FPRL280</strain>
    </source>
</reference>
<reference evidence="1" key="1">
    <citation type="submission" date="2020-11" db="EMBL/GenBank/DDBJ databases">
        <authorList>
            <person name="Koelle M."/>
            <person name="Horta M.A.C."/>
            <person name="Nowrousian M."/>
            <person name="Ohm R.A."/>
            <person name="Benz P."/>
            <person name="Pilgard A."/>
        </authorList>
    </citation>
    <scope>NUCLEOTIDE SEQUENCE</scope>
    <source>
        <strain evidence="1">FPRL280</strain>
    </source>
</reference>
<dbReference type="EMBL" id="JADOXO010001268">
    <property type="protein sequence ID" value="KAF9796821.1"/>
    <property type="molecule type" value="Genomic_DNA"/>
</dbReference>
<name>A0A8H7TVJ8_9APHY</name>
<evidence type="ECO:0000313" key="2">
    <source>
        <dbReference type="Proteomes" id="UP000639403"/>
    </source>
</evidence>
<evidence type="ECO:0000313" key="1">
    <source>
        <dbReference type="EMBL" id="KAF9796821.1"/>
    </source>
</evidence>
<protein>
    <submittedName>
        <fullName evidence="1">Uncharacterized protein</fullName>
    </submittedName>
</protein>
<accession>A0A8H7TVJ8</accession>
<comment type="caution">
    <text evidence="1">The sequence shown here is derived from an EMBL/GenBank/DDBJ whole genome shotgun (WGS) entry which is preliminary data.</text>
</comment>
<dbReference type="AlphaFoldDB" id="A0A8H7TVJ8"/>
<proteinExistence type="predicted"/>
<sequence length="53" mass="5553">MGVLRSPALTHLLRPAAPAPQHCCDHTHGPLGDCAPPKVGRTPPCCAPQCICR</sequence>
<organism evidence="1 2">
    <name type="scientific">Rhodonia placenta</name>
    <dbReference type="NCBI Taxonomy" id="104341"/>
    <lineage>
        <taxon>Eukaryota</taxon>
        <taxon>Fungi</taxon>
        <taxon>Dikarya</taxon>
        <taxon>Basidiomycota</taxon>
        <taxon>Agaricomycotina</taxon>
        <taxon>Agaricomycetes</taxon>
        <taxon>Polyporales</taxon>
        <taxon>Adustoporiaceae</taxon>
        <taxon>Rhodonia</taxon>
    </lineage>
</organism>
<dbReference type="Proteomes" id="UP000639403">
    <property type="component" value="Unassembled WGS sequence"/>
</dbReference>